<comment type="subcellular location">
    <subcellularLocation>
        <location evidence="2">Cytoplasm</location>
    </subcellularLocation>
</comment>
<keyword evidence="2" id="KW-0479">Metal-binding</keyword>
<dbReference type="InterPro" id="IPR017961">
    <property type="entry name" value="DNA_pol_Y-fam_little_finger"/>
</dbReference>
<dbReference type="InterPro" id="IPR043128">
    <property type="entry name" value="Rev_trsase/Diguanyl_cyclase"/>
</dbReference>
<keyword evidence="2" id="KW-0460">Magnesium</keyword>
<dbReference type="AlphaFoldDB" id="A0A4Y8PRC5"/>
<keyword evidence="2" id="KW-0963">Cytoplasm</keyword>
<dbReference type="OrthoDB" id="9808813at2"/>
<keyword evidence="2" id="KW-0239">DNA-directed DNA polymerase</keyword>
<dbReference type="GO" id="GO:0003887">
    <property type="term" value="F:DNA-directed DNA polymerase activity"/>
    <property type="evidence" value="ECO:0007669"/>
    <property type="project" value="UniProtKB-UniRule"/>
</dbReference>
<dbReference type="RefSeq" id="WP_134757618.1">
    <property type="nucleotide sequence ID" value="NZ_MYFO02000017.1"/>
</dbReference>
<dbReference type="SUPFAM" id="SSF100879">
    <property type="entry name" value="Lesion bypass DNA polymerase (Y-family), little finger domain"/>
    <property type="match status" value="1"/>
</dbReference>
<dbReference type="InterPro" id="IPR050116">
    <property type="entry name" value="DNA_polymerase-Y"/>
</dbReference>
<evidence type="ECO:0000259" key="3">
    <source>
        <dbReference type="PROSITE" id="PS50173"/>
    </source>
</evidence>
<comment type="catalytic activity">
    <reaction evidence="2">
        <text>DNA(n) + a 2'-deoxyribonucleoside 5'-triphosphate = DNA(n+1) + diphosphate</text>
        <dbReference type="Rhea" id="RHEA:22508"/>
        <dbReference type="Rhea" id="RHEA-COMP:17339"/>
        <dbReference type="Rhea" id="RHEA-COMP:17340"/>
        <dbReference type="ChEBI" id="CHEBI:33019"/>
        <dbReference type="ChEBI" id="CHEBI:61560"/>
        <dbReference type="ChEBI" id="CHEBI:173112"/>
        <dbReference type="EC" id="2.7.7.7"/>
    </reaction>
</comment>
<keyword evidence="5" id="KW-1185">Reference proteome</keyword>
<comment type="function">
    <text evidence="2">Poorly processive, error-prone DNA polymerase involved in untargeted mutagenesis. Copies undamaged DNA at stalled replication forks, which arise in vivo from mismatched or misaligned primer ends. These misaligned primers can be extended by PolIV. Exhibits no 3'-5' exonuclease (proofreading) activity. May be involved in translesional synthesis, in conjunction with the beta clamp from PolIII.</text>
</comment>
<organism evidence="4 5">
    <name type="scientific">Paenibacillus athensensis</name>
    <dbReference type="NCBI Taxonomy" id="1967502"/>
    <lineage>
        <taxon>Bacteria</taxon>
        <taxon>Bacillati</taxon>
        <taxon>Bacillota</taxon>
        <taxon>Bacilli</taxon>
        <taxon>Bacillales</taxon>
        <taxon>Paenibacillaceae</taxon>
        <taxon>Paenibacillus</taxon>
    </lineage>
</organism>
<keyword evidence="2" id="KW-0808">Transferase</keyword>
<evidence type="ECO:0000256" key="1">
    <source>
        <dbReference type="ARBA" id="ARBA00010945"/>
    </source>
</evidence>
<dbReference type="GO" id="GO:0005829">
    <property type="term" value="C:cytosol"/>
    <property type="evidence" value="ECO:0007669"/>
    <property type="project" value="TreeGrafter"/>
</dbReference>
<comment type="cofactor">
    <cofactor evidence="2">
        <name>Mg(2+)</name>
        <dbReference type="ChEBI" id="CHEBI:18420"/>
    </cofactor>
    <text evidence="2">Binds 2 magnesium ions per subunit.</text>
</comment>
<dbReference type="PANTHER" id="PTHR11076">
    <property type="entry name" value="DNA REPAIR POLYMERASE UMUC / TRANSFERASE FAMILY MEMBER"/>
    <property type="match status" value="1"/>
</dbReference>
<keyword evidence="2" id="KW-0227">DNA damage</keyword>
<feature type="site" description="Substrate discrimination" evidence="2">
    <location>
        <position position="19"/>
    </location>
</feature>
<dbReference type="Gene3D" id="3.40.1170.60">
    <property type="match status" value="1"/>
</dbReference>
<dbReference type="Pfam" id="PF11799">
    <property type="entry name" value="IMS_C"/>
    <property type="match status" value="1"/>
</dbReference>
<feature type="binding site" evidence="2">
    <location>
        <position position="110"/>
    </location>
    <ligand>
        <name>Mg(2+)</name>
        <dbReference type="ChEBI" id="CHEBI:18420"/>
    </ligand>
</feature>
<dbReference type="Proteomes" id="UP000298246">
    <property type="component" value="Unassembled WGS sequence"/>
</dbReference>
<keyword evidence="2" id="KW-0234">DNA repair</keyword>
<feature type="domain" description="UmuC" evidence="3">
    <location>
        <begin position="10"/>
        <end position="195"/>
    </location>
</feature>
<keyword evidence="2" id="KW-0515">Mutator protein</keyword>
<gene>
    <name evidence="4" type="primary">polYB</name>
    <name evidence="2" type="synonym">dinB</name>
    <name evidence="4" type="ORF">B5M42_24190</name>
</gene>
<keyword evidence="2" id="KW-0548">Nucleotidyltransferase</keyword>
<dbReference type="EC" id="2.7.7.7" evidence="2"/>
<feature type="active site" evidence="2">
    <location>
        <position position="111"/>
    </location>
</feature>
<accession>A0A4Y8PRC5</accession>
<proteinExistence type="inferred from homology"/>
<dbReference type="GO" id="GO:0006281">
    <property type="term" value="P:DNA repair"/>
    <property type="evidence" value="ECO:0007669"/>
    <property type="project" value="UniProtKB-UniRule"/>
</dbReference>
<comment type="caution">
    <text evidence="4">The sequence shown here is derived from an EMBL/GenBank/DDBJ whole genome shotgun (WGS) entry which is preliminary data.</text>
</comment>
<feature type="binding site" evidence="2">
    <location>
        <position position="14"/>
    </location>
    <ligand>
        <name>Mg(2+)</name>
        <dbReference type="ChEBI" id="CHEBI:18420"/>
    </ligand>
</feature>
<dbReference type="SUPFAM" id="SSF56672">
    <property type="entry name" value="DNA/RNA polymerases"/>
    <property type="match status" value="1"/>
</dbReference>
<evidence type="ECO:0000313" key="4">
    <source>
        <dbReference type="EMBL" id="TFE82917.1"/>
    </source>
</evidence>
<dbReference type="InterPro" id="IPR036775">
    <property type="entry name" value="DNA_pol_Y-fam_lit_finger_sf"/>
</dbReference>
<dbReference type="PANTHER" id="PTHR11076:SF35">
    <property type="entry name" value="DNA REPAIR PROTEIN HOMOLOG YOBH"/>
    <property type="match status" value="1"/>
</dbReference>
<dbReference type="InterPro" id="IPR022880">
    <property type="entry name" value="DNApol_IV"/>
</dbReference>
<evidence type="ECO:0000313" key="5">
    <source>
        <dbReference type="Proteomes" id="UP000298246"/>
    </source>
</evidence>
<dbReference type="GO" id="GO:0003684">
    <property type="term" value="F:damaged DNA binding"/>
    <property type="evidence" value="ECO:0007669"/>
    <property type="project" value="InterPro"/>
</dbReference>
<name>A0A4Y8PRC5_9BACL</name>
<sequence length="422" mass="47356">MTSSKQERVVFLSDAQSFYASVEKADHPGLANKPVVVAGDPERRAGIILAACPIAKRYGVTTAERLGESLKKCPDLVIMRPRMQHYIEVSLQITSIYKEFSDLVEVFSIDEQFIDVTASRRLFGEPPAIAAEIQRRVLQQTGVWVRIGIGPNKIMAKIATDIWAKKRSDGVFTLRRAEIAELLWPQPVSQMFGVGGRMTAHFARMGMLTIGDVARTPLAALKAKFRARFGKQSDIHAEVMWRTANGLDDSPVDPRTYERGQQQIGHMFTLPRDYREGEVDIVIRELCEEVCRDARRKGKMGQVVSVACMCSPYDHPTGFSRQRKMPDPTNHTDDVYEAARTLFYCHWDRMPVRRVGIALSALSDDSVYQLSLFEDKPRQRALDQVTDQIKERFGAAALVRASSLTAAGQAARRAQLIGGHYK</sequence>
<dbReference type="EMBL" id="MYFO01000063">
    <property type="protein sequence ID" value="TFE82917.1"/>
    <property type="molecule type" value="Genomic_DNA"/>
</dbReference>
<comment type="similarity">
    <text evidence="1 2">Belongs to the DNA polymerase type-Y family.</text>
</comment>
<dbReference type="Pfam" id="PF00817">
    <property type="entry name" value="IMS"/>
    <property type="match status" value="1"/>
</dbReference>
<reference evidence="4 5" key="1">
    <citation type="submission" date="2017-03" db="EMBL/GenBank/DDBJ databases">
        <title>Isolation of Levoglucosan Utilizing Bacteria.</title>
        <authorList>
            <person name="Arya A.S."/>
        </authorList>
    </citation>
    <scope>NUCLEOTIDE SEQUENCE [LARGE SCALE GENOMIC DNA]</scope>
    <source>
        <strain evidence="4 5">MEC069</strain>
    </source>
</reference>
<dbReference type="Gene3D" id="1.10.150.20">
    <property type="entry name" value="5' to 3' exonuclease, C-terminal subdomain"/>
    <property type="match status" value="1"/>
</dbReference>
<evidence type="ECO:0000256" key="2">
    <source>
        <dbReference type="HAMAP-Rule" id="MF_01113"/>
    </source>
</evidence>
<dbReference type="GO" id="GO:0009432">
    <property type="term" value="P:SOS response"/>
    <property type="evidence" value="ECO:0007669"/>
    <property type="project" value="TreeGrafter"/>
</dbReference>
<dbReference type="HAMAP" id="MF_01113">
    <property type="entry name" value="DNApol_IV"/>
    <property type="match status" value="1"/>
</dbReference>
<dbReference type="GO" id="GO:0000287">
    <property type="term" value="F:magnesium ion binding"/>
    <property type="evidence" value="ECO:0007669"/>
    <property type="project" value="UniProtKB-UniRule"/>
</dbReference>
<dbReference type="InterPro" id="IPR001126">
    <property type="entry name" value="UmuC"/>
</dbReference>
<dbReference type="GO" id="GO:0042276">
    <property type="term" value="P:error-prone translesion synthesis"/>
    <property type="evidence" value="ECO:0007669"/>
    <property type="project" value="TreeGrafter"/>
</dbReference>
<comment type="subunit">
    <text evidence="2">Monomer.</text>
</comment>
<dbReference type="Gene3D" id="3.30.70.270">
    <property type="match status" value="1"/>
</dbReference>
<dbReference type="GO" id="GO:0006261">
    <property type="term" value="P:DNA-templated DNA replication"/>
    <property type="evidence" value="ECO:0007669"/>
    <property type="project" value="UniProtKB-UniRule"/>
</dbReference>
<dbReference type="CDD" id="cd03586">
    <property type="entry name" value="PolY_Pol_IV_kappa"/>
    <property type="match status" value="1"/>
</dbReference>
<keyword evidence="2" id="KW-0238">DNA-binding</keyword>
<dbReference type="PROSITE" id="PS50173">
    <property type="entry name" value="UMUC"/>
    <property type="match status" value="1"/>
</dbReference>
<dbReference type="InterPro" id="IPR043502">
    <property type="entry name" value="DNA/RNA_pol_sf"/>
</dbReference>
<keyword evidence="2" id="KW-0235">DNA replication</keyword>
<protein>
    <recommendedName>
        <fullName evidence="2">DNA polymerase IV</fullName>
        <shortName evidence="2">Pol IV</shortName>
        <ecNumber evidence="2">2.7.7.7</ecNumber>
    </recommendedName>
</protein>
<dbReference type="Gene3D" id="3.30.1490.100">
    <property type="entry name" value="DNA polymerase, Y-family, little finger domain"/>
    <property type="match status" value="1"/>
</dbReference>
<dbReference type="NCBIfam" id="NF002848">
    <property type="entry name" value="PRK03103.1"/>
    <property type="match status" value="1"/>
</dbReference>